<evidence type="ECO:0000259" key="1">
    <source>
        <dbReference type="Pfam" id="PF03496"/>
    </source>
</evidence>
<comment type="caution">
    <text evidence="2">The sequence shown here is derived from an EMBL/GenBank/DDBJ whole genome shotgun (WGS) entry which is preliminary data.</text>
</comment>
<dbReference type="SUPFAM" id="SSF56399">
    <property type="entry name" value="ADP-ribosylation"/>
    <property type="match status" value="1"/>
</dbReference>
<feature type="non-terminal residue" evidence="2">
    <location>
        <position position="404"/>
    </location>
</feature>
<dbReference type="Proteomes" id="UP000663824">
    <property type="component" value="Unassembled WGS sequence"/>
</dbReference>
<sequence>MLKSEECLVFIFNQHNAKENSRCKDLSVSRRNSLIYREYSRYRNDAELKVYQDDYTSNQYLTKHHRLLQPMMTSYNNLLRISSNMEDFFIARAVMLQNLFRDSIHDVHRRSAVRTFAQCYQPSKAVYWYTKDTFIHRRINAVSRSGDIGEFYFFRCFIADLSTQLVQLQRQQRQAHKTPSHCTLYHGLRQSEDQLQIMCALIGYVVIAKGFTSTTRRREIALMFAGAYETHSLESQAVLVEIQVDLSSPMVIAADIADLSEFPEEQEVLFNIGSTFRIESLKLDLSTKLWHCRLKANSDGPLQIHFIENTLISEYNIEPSLYTESEINWEAILQLVHRHKYQSIFTCLDKNTIRQSLPRKAWLTSSCMEIAGILHQRAIISWHGSADYCGAFSDMQHAWNLYNR</sequence>
<dbReference type="AlphaFoldDB" id="A0A816YX60"/>
<dbReference type="PROSITE" id="PS51996">
    <property type="entry name" value="TR_MART"/>
    <property type="match status" value="1"/>
</dbReference>
<dbReference type="Pfam" id="PF03496">
    <property type="entry name" value="ADPrib_exo_Tox"/>
    <property type="match status" value="1"/>
</dbReference>
<dbReference type="EMBL" id="CAJNRE010018688">
    <property type="protein sequence ID" value="CAF2173080.1"/>
    <property type="molecule type" value="Genomic_DNA"/>
</dbReference>
<proteinExistence type="predicted"/>
<protein>
    <recommendedName>
        <fullName evidence="1">ADP ribosyltransferase domain-containing protein</fullName>
    </recommendedName>
</protein>
<dbReference type="Gene3D" id="3.90.176.10">
    <property type="entry name" value="Toxin ADP-ribosyltransferase, Chain A, domain 1"/>
    <property type="match status" value="1"/>
</dbReference>
<feature type="domain" description="ADP ribosyltransferase" evidence="1">
    <location>
        <begin position="201"/>
        <end position="284"/>
    </location>
</feature>
<accession>A0A816YX60</accession>
<dbReference type="InterPro" id="IPR003540">
    <property type="entry name" value="ADP-ribosyltransferase"/>
</dbReference>
<reference evidence="2" key="1">
    <citation type="submission" date="2021-02" db="EMBL/GenBank/DDBJ databases">
        <authorList>
            <person name="Nowell W R."/>
        </authorList>
    </citation>
    <scope>NUCLEOTIDE SEQUENCE</scope>
</reference>
<evidence type="ECO:0000313" key="3">
    <source>
        <dbReference type="Proteomes" id="UP000663824"/>
    </source>
</evidence>
<dbReference type="GO" id="GO:0005576">
    <property type="term" value="C:extracellular region"/>
    <property type="evidence" value="ECO:0007669"/>
    <property type="project" value="InterPro"/>
</dbReference>
<name>A0A816YX60_9BILA</name>
<evidence type="ECO:0000313" key="2">
    <source>
        <dbReference type="EMBL" id="CAF2173080.1"/>
    </source>
</evidence>
<gene>
    <name evidence="2" type="ORF">MBJ925_LOCUS33923</name>
</gene>
<organism evidence="2 3">
    <name type="scientific">Rotaria magnacalcarata</name>
    <dbReference type="NCBI Taxonomy" id="392030"/>
    <lineage>
        <taxon>Eukaryota</taxon>
        <taxon>Metazoa</taxon>
        <taxon>Spiralia</taxon>
        <taxon>Gnathifera</taxon>
        <taxon>Rotifera</taxon>
        <taxon>Eurotatoria</taxon>
        <taxon>Bdelloidea</taxon>
        <taxon>Philodinida</taxon>
        <taxon>Philodinidae</taxon>
        <taxon>Rotaria</taxon>
    </lineage>
</organism>